<dbReference type="PROSITE" id="PS51257">
    <property type="entry name" value="PROKAR_LIPOPROTEIN"/>
    <property type="match status" value="1"/>
</dbReference>
<sequence length="162" mass="18661">MKKRIIVIIAVMLLVACSEENKEEEKAKIPTSIVCSLNDDNNSNKVTISFDEKGYVTKSKQVVTSSLTTFSDEEIDGLEKMIETGNMNYNLKQIDGLEISETINKEKLLVETKIDYEKVSLSDLYDNQLINEYDKDDNKLTVKEYAEYLESYYSMTCKEKYD</sequence>
<organism evidence="1 2">
    <name type="scientific">Breznakia pachnodae</name>
    <dbReference type="NCBI Taxonomy" id="265178"/>
    <lineage>
        <taxon>Bacteria</taxon>
        <taxon>Bacillati</taxon>
        <taxon>Bacillota</taxon>
        <taxon>Erysipelotrichia</taxon>
        <taxon>Erysipelotrichales</taxon>
        <taxon>Erysipelotrichaceae</taxon>
        <taxon>Breznakia</taxon>
    </lineage>
</organism>
<dbReference type="InterPro" id="IPR036699">
    <property type="entry name" value="YehR-like_sf"/>
</dbReference>
<evidence type="ECO:0008006" key="3">
    <source>
        <dbReference type="Google" id="ProtNLM"/>
    </source>
</evidence>
<gene>
    <name evidence="1" type="ORF">J2S15_002343</name>
</gene>
<name>A0ABU0E3X4_9FIRM</name>
<accession>A0ABU0E3X4</accession>
<dbReference type="SUPFAM" id="SSF160704">
    <property type="entry name" value="YehR-like"/>
    <property type="match status" value="1"/>
</dbReference>
<dbReference type="Proteomes" id="UP001230220">
    <property type="component" value="Unassembled WGS sequence"/>
</dbReference>
<reference evidence="1 2" key="1">
    <citation type="submission" date="2023-07" db="EMBL/GenBank/DDBJ databases">
        <title>Genomic Encyclopedia of Type Strains, Phase IV (KMG-IV): sequencing the most valuable type-strain genomes for metagenomic binning, comparative biology and taxonomic classification.</title>
        <authorList>
            <person name="Goeker M."/>
        </authorList>
    </citation>
    <scope>NUCLEOTIDE SEQUENCE [LARGE SCALE GENOMIC DNA]</scope>
    <source>
        <strain evidence="1 2">DSM 16784</strain>
    </source>
</reference>
<evidence type="ECO:0000313" key="1">
    <source>
        <dbReference type="EMBL" id="MDQ0361593.1"/>
    </source>
</evidence>
<dbReference type="Gene3D" id="3.30.1830.10">
    <property type="entry name" value="YehR-like"/>
    <property type="match status" value="1"/>
</dbReference>
<dbReference type="RefSeq" id="WP_307408458.1">
    <property type="nucleotide sequence ID" value="NZ_JAUSUR010000004.1"/>
</dbReference>
<dbReference type="EMBL" id="JAUSUR010000004">
    <property type="protein sequence ID" value="MDQ0361593.1"/>
    <property type="molecule type" value="Genomic_DNA"/>
</dbReference>
<protein>
    <recommendedName>
        <fullName evidence="3">Lipoprotein</fullName>
    </recommendedName>
</protein>
<comment type="caution">
    <text evidence="1">The sequence shown here is derived from an EMBL/GenBank/DDBJ whole genome shotgun (WGS) entry which is preliminary data.</text>
</comment>
<evidence type="ECO:0000313" key="2">
    <source>
        <dbReference type="Proteomes" id="UP001230220"/>
    </source>
</evidence>
<keyword evidence="2" id="KW-1185">Reference proteome</keyword>
<proteinExistence type="predicted"/>